<feature type="transmembrane region" description="Helical" evidence="1">
    <location>
        <begin position="92"/>
        <end position="112"/>
    </location>
</feature>
<organism evidence="2 3">
    <name type="scientific">Methylomonas subterranea</name>
    <dbReference type="NCBI Taxonomy" id="2952225"/>
    <lineage>
        <taxon>Bacteria</taxon>
        <taxon>Pseudomonadati</taxon>
        <taxon>Pseudomonadota</taxon>
        <taxon>Gammaproteobacteria</taxon>
        <taxon>Methylococcales</taxon>
        <taxon>Methylococcaceae</taxon>
        <taxon>Methylomonas</taxon>
    </lineage>
</organism>
<accession>A0ABT1TEX7</accession>
<name>A0ABT1TEX7_9GAMM</name>
<protein>
    <recommendedName>
        <fullName evidence="4">Ubiquinone biosynthesis protein UbiH</fullName>
    </recommendedName>
</protein>
<evidence type="ECO:0000313" key="3">
    <source>
        <dbReference type="Proteomes" id="UP001524499"/>
    </source>
</evidence>
<keyword evidence="3" id="KW-1185">Reference proteome</keyword>
<evidence type="ECO:0008006" key="4">
    <source>
        <dbReference type="Google" id="ProtNLM"/>
    </source>
</evidence>
<evidence type="ECO:0000313" key="2">
    <source>
        <dbReference type="EMBL" id="MCQ8104022.1"/>
    </source>
</evidence>
<proteinExistence type="predicted"/>
<feature type="transmembrane region" description="Helical" evidence="1">
    <location>
        <begin position="47"/>
        <end position="72"/>
    </location>
</feature>
<reference evidence="2 3" key="1">
    <citation type="submission" date="2022-07" db="EMBL/GenBank/DDBJ databases">
        <title>Methylomonas rivi sp. nov., Methylomonas rosea sp. nov., Methylomonas aureus sp. nov. and Methylomonas subterranea sp. nov., four novel methanotrophs isolated from a freshwater creek and the deep terrestrial subsurface.</title>
        <authorList>
            <person name="Abin C."/>
            <person name="Sankaranarayanan K."/>
            <person name="Garner C."/>
            <person name="Sindelar R."/>
            <person name="Kotary K."/>
            <person name="Garner R."/>
            <person name="Barclay S."/>
            <person name="Lawson P."/>
            <person name="Krumholz L."/>
        </authorList>
    </citation>
    <scope>NUCLEOTIDE SEQUENCE [LARGE SCALE GENOMIC DNA]</scope>
    <source>
        <strain evidence="2 3">SURF-2</strain>
    </source>
</reference>
<evidence type="ECO:0000256" key="1">
    <source>
        <dbReference type="SAM" id="Phobius"/>
    </source>
</evidence>
<keyword evidence="1" id="KW-0472">Membrane</keyword>
<feature type="transmembrane region" description="Helical" evidence="1">
    <location>
        <begin position="14"/>
        <end position="35"/>
    </location>
</feature>
<comment type="caution">
    <text evidence="2">The sequence shown here is derived from an EMBL/GenBank/DDBJ whole genome shotgun (WGS) entry which is preliminary data.</text>
</comment>
<dbReference type="RefSeq" id="WP_256601781.1">
    <property type="nucleotide sequence ID" value="NZ_JANIBJ010000012.1"/>
</dbReference>
<dbReference type="EMBL" id="JANIBJ010000012">
    <property type="protein sequence ID" value="MCQ8104022.1"/>
    <property type="molecule type" value="Genomic_DNA"/>
</dbReference>
<dbReference type="Proteomes" id="UP001524499">
    <property type="component" value="Unassembled WGS sequence"/>
</dbReference>
<gene>
    <name evidence="2" type="ORF">NP590_07895</name>
</gene>
<keyword evidence="1" id="KW-0812">Transmembrane</keyword>
<keyword evidence="1" id="KW-1133">Transmembrane helix</keyword>
<sequence length="199" mass="21492">METVFTLIGSFPTVVYTIPLGICLVFWLFSLLGVFDVIEVDIDSETGLAGLMATFGLAGVPITLSFSLLFLFAWSLSLCSDAWLLSLLPAGMLHHLAGVAVLILSLVLAVYLTGKITRPLSKLFVTHEARSNRSLLAKSCQITSMSVDENFGQAKVEDGGAGLIISVRATTPNDFTQGDSALIYDYDADKNLYFISKLD</sequence>